<evidence type="ECO:0000313" key="1">
    <source>
        <dbReference type="EMBL" id="UQC83132.1"/>
    </source>
</evidence>
<accession>A0A9Q8SV31</accession>
<dbReference type="RefSeq" id="XP_049144754.1">
    <property type="nucleotide sequence ID" value="XM_049287611.1"/>
</dbReference>
<dbReference type="GeneID" id="73342621"/>
<dbReference type="AlphaFoldDB" id="A0A9Q8SV31"/>
<gene>
    <name evidence="1" type="ORF">CLUP02_08625</name>
</gene>
<name>A0A9Q8SV31_9PEZI</name>
<sequence>MELNSGQARYRKVTKPPRKVRAALSHWLKRTTTPIWRLLDDSGVVIGHDPSHQRLHGFSIGSQIHRDLPQPSSSPFTVSSLLLSRSLHTAPSCWLTGGNKAPKAQCGRAMGWSQGVSGLVRDSIVDPPYRLLSRSTAHVPFSHGPSGERDSDLVSSGFFHLEGDFRSIFTFFCTIVHSNLIPFFATASSTSLFSKTLPSRVLVPAGWWRFRYIFAGRRQSLPTDTSDTDDTDERIPADFFPIDHQILDTKRRRTSKSNINL</sequence>
<dbReference type="KEGG" id="clup:CLUP02_08625"/>
<keyword evidence="2" id="KW-1185">Reference proteome</keyword>
<dbReference type="Proteomes" id="UP000830671">
    <property type="component" value="Chromosome 4"/>
</dbReference>
<protein>
    <submittedName>
        <fullName evidence="1">Uncharacterized protein</fullName>
    </submittedName>
</protein>
<evidence type="ECO:0000313" key="2">
    <source>
        <dbReference type="Proteomes" id="UP000830671"/>
    </source>
</evidence>
<reference evidence="1" key="1">
    <citation type="journal article" date="2021" name="Mol. Plant Microbe Interact.">
        <title>Complete Genome Sequence of the Plant-Pathogenic Fungus Colletotrichum lupini.</title>
        <authorList>
            <person name="Baroncelli R."/>
            <person name="Pensec F."/>
            <person name="Da Lio D."/>
            <person name="Boufleur T."/>
            <person name="Vicente I."/>
            <person name="Sarrocco S."/>
            <person name="Picot A."/>
            <person name="Baraldi E."/>
            <person name="Sukno S."/>
            <person name="Thon M."/>
            <person name="Le Floch G."/>
        </authorList>
    </citation>
    <scope>NUCLEOTIDE SEQUENCE</scope>
    <source>
        <strain evidence="1">IMI 504893</strain>
    </source>
</reference>
<organism evidence="1 2">
    <name type="scientific">Colletotrichum lupini</name>
    <dbReference type="NCBI Taxonomy" id="145971"/>
    <lineage>
        <taxon>Eukaryota</taxon>
        <taxon>Fungi</taxon>
        <taxon>Dikarya</taxon>
        <taxon>Ascomycota</taxon>
        <taxon>Pezizomycotina</taxon>
        <taxon>Sordariomycetes</taxon>
        <taxon>Hypocreomycetidae</taxon>
        <taxon>Glomerellales</taxon>
        <taxon>Glomerellaceae</taxon>
        <taxon>Colletotrichum</taxon>
        <taxon>Colletotrichum acutatum species complex</taxon>
    </lineage>
</organism>
<proteinExistence type="predicted"/>
<dbReference type="EMBL" id="CP019476">
    <property type="protein sequence ID" value="UQC83132.1"/>
    <property type="molecule type" value="Genomic_DNA"/>
</dbReference>